<comment type="caution">
    <text evidence="2">The sequence shown here is derived from an EMBL/GenBank/DDBJ whole genome shotgun (WGS) entry which is preliminary data.</text>
</comment>
<organism evidence="2 3">
    <name type="scientific">Myodes glareolus</name>
    <name type="common">Bank vole</name>
    <name type="synonym">Clethrionomys glareolus</name>
    <dbReference type="NCBI Taxonomy" id="447135"/>
    <lineage>
        <taxon>Eukaryota</taxon>
        <taxon>Metazoa</taxon>
        <taxon>Chordata</taxon>
        <taxon>Craniata</taxon>
        <taxon>Vertebrata</taxon>
        <taxon>Euteleostomi</taxon>
        <taxon>Mammalia</taxon>
        <taxon>Eutheria</taxon>
        <taxon>Euarchontoglires</taxon>
        <taxon>Glires</taxon>
        <taxon>Rodentia</taxon>
        <taxon>Myomorpha</taxon>
        <taxon>Muroidea</taxon>
        <taxon>Cricetidae</taxon>
        <taxon>Arvicolinae</taxon>
        <taxon>Myodes</taxon>
    </lineage>
</organism>
<dbReference type="EMBL" id="JBBHLL010000004">
    <property type="protein sequence ID" value="KAK7834475.1"/>
    <property type="molecule type" value="Genomic_DNA"/>
</dbReference>
<dbReference type="AlphaFoldDB" id="A0AAW0K723"/>
<reference evidence="2 3" key="1">
    <citation type="journal article" date="2023" name="bioRxiv">
        <title>Conserved and derived expression patterns and positive selection on dental genes reveal complex evolutionary context of ever-growing rodent molars.</title>
        <authorList>
            <person name="Calamari Z.T."/>
            <person name="Song A."/>
            <person name="Cohen E."/>
            <person name="Akter M."/>
            <person name="Roy R.D."/>
            <person name="Hallikas O."/>
            <person name="Christensen M.M."/>
            <person name="Li P."/>
            <person name="Marangoni P."/>
            <person name="Jernvall J."/>
            <person name="Klein O.D."/>
        </authorList>
    </citation>
    <scope>NUCLEOTIDE SEQUENCE [LARGE SCALE GENOMIC DNA]</scope>
    <source>
        <strain evidence="2">V071</strain>
    </source>
</reference>
<name>A0AAW0K723_MYOGA</name>
<dbReference type="Proteomes" id="UP001488838">
    <property type="component" value="Unassembled WGS sequence"/>
</dbReference>
<gene>
    <name evidence="2" type="ORF">U0070_017661</name>
</gene>
<keyword evidence="3" id="KW-1185">Reference proteome</keyword>
<evidence type="ECO:0000256" key="1">
    <source>
        <dbReference type="SAM" id="Phobius"/>
    </source>
</evidence>
<accession>A0AAW0K723</accession>
<feature type="non-terminal residue" evidence="2">
    <location>
        <position position="1"/>
    </location>
</feature>
<keyword evidence="1" id="KW-0812">Transmembrane</keyword>
<feature type="transmembrane region" description="Helical" evidence="1">
    <location>
        <begin position="20"/>
        <end position="43"/>
    </location>
</feature>
<evidence type="ECO:0000313" key="2">
    <source>
        <dbReference type="EMBL" id="KAK7834475.1"/>
    </source>
</evidence>
<proteinExistence type="predicted"/>
<evidence type="ECO:0000313" key="3">
    <source>
        <dbReference type="Proteomes" id="UP001488838"/>
    </source>
</evidence>
<protein>
    <submittedName>
        <fullName evidence="2">Uncharacterized protein</fullName>
    </submittedName>
</protein>
<keyword evidence="1" id="KW-1133">Transmembrane helix</keyword>
<keyword evidence="1" id="KW-0472">Membrane</keyword>
<sequence>FYNVTIVNSAAVNSHMRISVIYRVSVLPVNFYLKFTLCLSLWMPWELNASSTEVI</sequence>